<dbReference type="EMBL" id="QUSM01000002">
    <property type="protein sequence ID" value="RGD75349.1"/>
    <property type="molecule type" value="Genomic_DNA"/>
</dbReference>
<comment type="caution">
    <text evidence="11">The sequence shown here is derived from an EMBL/GenBank/DDBJ whole genome shotgun (WGS) entry which is preliminary data.</text>
</comment>
<evidence type="ECO:0000256" key="4">
    <source>
        <dbReference type="ARBA" id="ARBA00022605"/>
    </source>
</evidence>
<evidence type="ECO:0000256" key="8">
    <source>
        <dbReference type="ARBA" id="ARBA00047848"/>
    </source>
</evidence>
<dbReference type="GO" id="GO:0009094">
    <property type="term" value="P:L-phenylalanine biosynthetic process"/>
    <property type="evidence" value="ECO:0007669"/>
    <property type="project" value="UniProtKB-UniPathway"/>
</dbReference>
<comment type="pathway">
    <text evidence="1">Amino-acid biosynthesis; L-phenylalanine biosynthesis; phenylpyruvate from prephenate: step 1/1.</text>
</comment>
<dbReference type="UniPathway" id="UPA00121">
    <property type="reaction ID" value="UER00345"/>
</dbReference>
<dbReference type="PROSITE" id="PS51671">
    <property type="entry name" value="ACT"/>
    <property type="match status" value="1"/>
</dbReference>
<dbReference type="PANTHER" id="PTHR21022:SF19">
    <property type="entry name" value="PREPHENATE DEHYDRATASE-RELATED"/>
    <property type="match status" value="1"/>
</dbReference>
<organism evidence="11 12">
    <name type="scientific">Anaerofustis stercorihominis</name>
    <dbReference type="NCBI Taxonomy" id="214853"/>
    <lineage>
        <taxon>Bacteria</taxon>
        <taxon>Bacillati</taxon>
        <taxon>Bacillota</taxon>
        <taxon>Clostridia</taxon>
        <taxon>Eubacteriales</taxon>
        <taxon>Eubacteriaceae</taxon>
        <taxon>Anaerofustis</taxon>
    </lineage>
</organism>
<dbReference type="SUPFAM" id="SSF55021">
    <property type="entry name" value="ACT-like"/>
    <property type="match status" value="1"/>
</dbReference>
<evidence type="ECO:0000256" key="7">
    <source>
        <dbReference type="ARBA" id="ARBA00023239"/>
    </source>
</evidence>
<dbReference type="Pfam" id="PF01842">
    <property type="entry name" value="ACT"/>
    <property type="match status" value="1"/>
</dbReference>
<evidence type="ECO:0000259" key="10">
    <source>
        <dbReference type="PROSITE" id="PS51671"/>
    </source>
</evidence>
<dbReference type="Gene3D" id="3.40.190.10">
    <property type="entry name" value="Periplasmic binding protein-like II"/>
    <property type="match status" value="2"/>
</dbReference>
<dbReference type="RefSeq" id="WP_007050040.1">
    <property type="nucleotide sequence ID" value="NZ_CABKNJ010000001.1"/>
</dbReference>
<feature type="domain" description="ACT" evidence="10">
    <location>
        <begin position="197"/>
        <end position="272"/>
    </location>
</feature>
<dbReference type="PANTHER" id="PTHR21022">
    <property type="entry name" value="PREPHENATE DEHYDRATASE P PROTEIN"/>
    <property type="match status" value="1"/>
</dbReference>
<dbReference type="InterPro" id="IPR002912">
    <property type="entry name" value="ACT_dom"/>
</dbReference>
<dbReference type="PROSITE" id="PS51171">
    <property type="entry name" value="PREPHENATE_DEHYDR_3"/>
    <property type="match status" value="1"/>
</dbReference>
<gene>
    <name evidence="11" type="ORF">DW687_03215</name>
</gene>
<dbReference type="InterPro" id="IPR001086">
    <property type="entry name" value="Preph_deHydtase"/>
</dbReference>
<evidence type="ECO:0000313" key="11">
    <source>
        <dbReference type="EMBL" id="RGD75349.1"/>
    </source>
</evidence>
<evidence type="ECO:0000256" key="1">
    <source>
        <dbReference type="ARBA" id="ARBA00004741"/>
    </source>
</evidence>
<keyword evidence="6" id="KW-0584">Phenylalanine biosynthesis</keyword>
<dbReference type="AlphaFoldDB" id="A0A3E3E2F6"/>
<dbReference type="EC" id="4.2.1.51" evidence="2"/>
<dbReference type="SUPFAM" id="SSF53850">
    <property type="entry name" value="Periplasmic binding protein-like II"/>
    <property type="match status" value="1"/>
</dbReference>
<evidence type="ECO:0000259" key="9">
    <source>
        <dbReference type="PROSITE" id="PS51171"/>
    </source>
</evidence>
<evidence type="ECO:0000256" key="2">
    <source>
        <dbReference type="ARBA" id="ARBA00013147"/>
    </source>
</evidence>
<evidence type="ECO:0000256" key="5">
    <source>
        <dbReference type="ARBA" id="ARBA00023141"/>
    </source>
</evidence>
<comment type="catalytic activity">
    <reaction evidence="8">
        <text>prephenate + H(+) = 3-phenylpyruvate + CO2 + H2O</text>
        <dbReference type="Rhea" id="RHEA:21648"/>
        <dbReference type="ChEBI" id="CHEBI:15377"/>
        <dbReference type="ChEBI" id="CHEBI:15378"/>
        <dbReference type="ChEBI" id="CHEBI:16526"/>
        <dbReference type="ChEBI" id="CHEBI:18005"/>
        <dbReference type="ChEBI" id="CHEBI:29934"/>
        <dbReference type="EC" id="4.2.1.51"/>
    </reaction>
</comment>
<proteinExistence type="predicted"/>
<dbReference type="GO" id="GO:0004664">
    <property type="term" value="F:prephenate dehydratase activity"/>
    <property type="evidence" value="ECO:0007669"/>
    <property type="project" value="UniProtKB-EC"/>
</dbReference>
<keyword evidence="4" id="KW-0028">Amino-acid biosynthesis</keyword>
<dbReference type="CDD" id="cd04905">
    <property type="entry name" value="ACT_CM-PDT"/>
    <property type="match status" value="1"/>
</dbReference>
<dbReference type="GO" id="GO:0005737">
    <property type="term" value="C:cytoplasm"/>
    <property type="evidence" value="ECO:0007669"/>
    <property type="project" value="TreeGrafter"/>
</dbReference>
<dbReference type="Proteomes" id="UP000261212">
    <property type="component" value="Unassembled WGS sequence"/>
</dbReference>
<keyword evidence="7" id="KW-0456">Lyase</keyword>
<protein>
    <recommendedName>
        <fullName evidence="3">Prephenate dehydratase</fullName>
        <ecNumber evidence="2">4.2.1.51</ecNumber>
    </recommendedName>
</protein>
<name>A0A3E3E2F6_9FIRM</name>
<feature type="domain" description="Prephenate dehydratase" evidence="9">
    <location>
        <begin position="3"/>
        <end position="180"/>
    </location>
</feature>
<dbReference type="GeneID" id="98000370"/>
<evidence type="ECO:0000256" key="3">
    <source>
        <dbReference type="ARBA" id="ARBA00021872"/>
    </source>
</evidence>
<sequence length="276" mass="31478">MEKIAVLGPRGTFSDSASIQYIKKFNNDLEQIYYSTIDDAFHSVGSECEVGIIPVENTLDGYVQRTLDLLLEMNVYIENEISIPVQFSLISNTKNIEDIKKLYVQFKTNGQCRKFIDSLNDVQIITTESNMESFDKIKEGNIGEAAIIPGHMLEHSSAPFKIKNVTDAINNHTRFIVVREGALKVDIANNKDIKVPLYIMPDNDRPGILFDILKEFSLNKINLVSIMSRPTKLDMGTYNFYLEINGDFKQKEKIINTINKIKEDYKIKILGFYSVN</sequence>
<evidence type="ECO:0000256" key="6">
    <source>
        <dbReference type="ARBA" id="ARBA00023222"/>
    </source>
</evidence>
<accession>A0A3E3E2F6</accession>
<dbReference type="InterPro" id="IPR045865">
    <property type="entry name" value="ACT-like_dom_sf"/>
</dbReference>
<evidence type="ECO:0000313" key="12">
    <source>
        <dbReference type="Proteomes" id="UP000261212"/>
    </source>
</evidence>
<keyword evidence="5" id="KW-0057">Aromatic amino acid biosynthesis</keyword>
<dbReference type="Gene3D" id="3.30.70.260">
    <property type="match status" value="1"/>
</dbReference>
<dbReference type="Pfam" id="PF00800">
    <property type="entry name" value="PDT"/>
    <property type="match status" value="1"/>
</dbReference>
<reference evidence="11 12" key="1">
    <citation type="submission" date="2018-08" db="EMBL/GenBank/DDBJ databases">
        <title>A genome reference for cultivated species of the human gut microbiota.</title>
        <authorList>
            <person name="Zou Y."/>
            <person name="Xue W."/>
            <person name="Luo G."/>
        </authorList>
    </citation>
    <scope>NUCLEOTIDE SEQUENCE [LARGE SCALE GENOMIC DNA]</scope>
    <source>
        <strain evidence="11 12">AM25-6</strain>
    </source>
</reference>